<dbReference type="InterPro" id="IPR050863">
    <property type="entry name" value="CenT-Element_Derived"/>
</dbReference>
<dbReference type="InterPro" id="IPR009057">
    <property type="entry name" value="Homeodomain-like_sf"/>
</dbReference>
<keyword evidence="2" id="KW-0472">Membrane</keyword>
<feature type="non-terminal residue" evidence="3">
    <location>
        <position position="241"/>
    </location>
</feature>
<dbReference type="AlphaFoldDB" id="A0A4C1SE78"/>
<keyword evidence="2" id="KW-1133">Transmembrane helix</keyword>
<dbReference type="SUPFAM" id="SSF46689">
    <property type="entry name" value="Homeodomain-like"/>
    <property type="match status" value="1"/>
</dbReference>
<evidence type="ECO:0000313" key="4">
    <source>
        <dbReference type="Proteomes" id="UP000299102"/>
    </source>
</evidence>
<evidence type="ECO:0000313" key="3">
    <source>
        <dbReference type="EMBL" id="GBO99410.1"/>
    </source>
</evidence>
<comment type="caution">
    <text evidence="3">The sequence shown here is derived from an EMBL/GenBank/DDBJ whole genome shotgun (WGS) entry which is preliminary data.</text>
</comment>
<dbReference type="EMBL" id="BGZK01006554">
    <property type="protein sequence ID" value="GBO99410.1"/>
    <property type="molecule type" value="Genomic_DNA"/>
</dbReference>
<organism evidence="3 4">
    <name type="scientific">Eumeta variegata</name>
    <name type="common">Bagworm moth</name>
    <name type="synonym">Eumeta japonica</name>
    <dbReference type="NCBI Taxonomy" id="151549"/>
    <lineage>
        <taxon>Eukaryota</taxon>
        <taxon>Metazoa</taxon>
        <taxon>Ecdysozoa</taxon>
        <taxon>Arthropoda</taxon>
        <taxon>Hexapoda</taxon>
        <taxon>Insecta</taxon>
        <taxon>Pterygota</taxon>
        <taxon>Neoptera</taxon>
        <taxon>Endopterygota</taxon>
        <taxon>Lepidoptera</taxon>
        <taxon>Glossata</taxon>
        <taxon>Ditrysia</taxon>
        <taxon>Tineoidea</taxon>
        <taxon>Psychidae</taxon>
        <taxon>Oiketicinae</taxon>
        <taxon>Eumeta</taxon>
    </lineage>
</organism>
<dbReference type="Proteomes" id="UP000299102">
    <property type="component" value="Unassembled WGS sequence"/>
</dbReference>
<dbReference type="GO" id="GO:0003677">
    <property type="term" value="F:DNA binding"/>
    <property type="evidence" value="ECO:0007669"/>
    <property type="project" value="TreeGrafter"/>
</dbReference>
<dbReference type="PANTHER" id="PTHR19303:SF74">
    <property type="entry name" value="POGO TRANSPOSABLE ELEMENT WITH KRAB DOMAIN"/>
    <property type="match status" value="1"/>
</dbReference>
<protein>
    <submittedName>
        <fullName evidence="3">Uncharacterized protein</fullName>
    </submittedName>
</protein>
<sequence length="241" mass="26979">MSTKGKRVIHRYSEESLRSALIEIREGTSSILGTSKKYGVPRSTIQDRIHGRIPDEARKMGPHSILSNSEEAILVKWCGDLARCGFPSKMDDLLDTVQAIIKDDGRPTPFLNGRPGRKWYMGFLIRNPSISLREAEGISKGRAVITQESIKKWFEELKGFLREHNASIILDDPSRIYNGDETSFSLCPKTGKVLAPKGYKNVYNIQKGSEKETITVLLVFSASGQTIAPIVVFPYVRPPKE</sequence>
<dbReference type="PANTHER" id="PTHR19303">
    <property type="entry name" value="TRANSPOSON"/>
    <property type="match status" value="1"/>
</dbReference>
<accession>A0A4C1SE78</accession>
<keyword evidence="4" id="KW-1185">Reference proteome</keyword>
<dbReference type="GO" id="GO:0005634">
    <property type="term" value="C:nucleus"/>
    <property type="evidence" value="ECO:0007669"/>
    <property type="project" value="UniProtKB-SubCell"/>
</dbReference>
<dbReference type="STRING" id="151549.A0A4C1SE78"/>
<dbReference type="OrthoDB" id="71166at2759"/>
<evidence type="ECO:0000256" key="1">
    <source>
        <dbReference type="ARBA" id="ARBA00004123"/>
    </source>
</evidence>
<name>A0A4C1SE78_EUMVA</name>
<dbReference type="Gene3D" id="1.10.10.60">
    <property type="entry name" value="Homeodomain-like"/>
    <property type="match status" value="1"/>
</dbReference>
<comment type="subcellular location">
    <subcellularLocation>
        <location evidence="1">Nucleus</location>
    </subcellularLocation>
</comment>
<reference evidence="3 4" key="1">
    <citation type="journal article" date="2019" name="Commun. Biol.">
        <title>The bagworm genome reveals a unique fibroin gene that provides high tensile strength.</title>
        <authorList>
            <person name="Kono N."/>
            <person name="Nakamura H."/>
            <person name="Ohtoshi R."/>
            <person name="Tomita M."/>
            <person name="Numata K."/>
            <person name="Arakawa K."/>
        </authorList>
    </citation>
    <scope>NUCLEOTIDE SEQUENCE [LARGE SCALE GENOMIC DNA]</scope>
</reference>
<proteinExistence type="predicted"/>
<keyword evidence="2" id="KW-0812">Transmembrane</keyword>
<evidence type="ECO:0000256" key="2">
    <source>
        <dbReference type="SAM" id="Phobius"/>
    </source>
</evidence>
<feature type="transmembrane region" description="Helical" evidence="2">
    <location>
        <begin position="214"/>
        <end position="236"/>
    </location>
</feature>
<gene>
    <name evidence="3" type="ORF">EVAR_101402_1</name>
</gene>